<gene>
    <name evidence="5" type="ORF">WCD74_10380</name>
</gene>
<name>A0ABU8MLI7_9PSEU</name>
<dbReference type="EMBL" id="JBBEGN010000003">
    <property type="protein sequence ID" value="MEJ2868173.1"/>
    <property type="molecule type" value="Genomic_DNA"/>
</dbReference>
<keyword evidence="3" id="KW-1133">Transmembrane helix</keyword>
<evidence type="ECO:0000259" key="4">
    <source>
        <dbReference type="Pfam" id="PF00884"/>
    </source>
</evidence>
<feature type="transmembrane region" description="Helical" evidence="3">
    <location>
        <begin position="287"/>
        <end position="305"/>
    </location>
</feature>
<comment type="caution">
    <text evidence="5">The sequence shown here is derived from an EMBL/GenBank/DDBJ whole genome shotgun (WGS) entry which is preliminary data.</text>
</comment>
<dbReference type="Gene3D" id="3.40.720.10">
    <property type="entry name" value="Alkaline Phosphatase, subunit A"/>
    <property type="match status" value="1"/>
</dbReference>
<accession>A0ABU8MLI7</accession>
<feature type="transmembrane region" description="Helical" evidence="3">
    <location>
        <begin position="144"/>
        <end position="177"/>
    </location>
</feature>
<dbReference type="InterPro" id="IPR000917">
    <property type="entry name" value="Sulfatase_N"/>
</dbReference>
<feature type="transmembrane region" description="Helical" evidence="3">
    <location>
        <begin position="312"/>
        <end position="338"/>
    </location>
</feature>
<dbReference type="InterPro" id="IPR048254">
    <property type="entry name" value="CDP_ALCOHOL_P_TRANSF_CS"/>
</dbReference>
<feature type="transmembrane region" description="Helical" evidence="3">
    <location>
        <begin position="255"/>
        <end position="275"/>
    </location>
</feature>
<evidence type="ECO:0000256" key="2">
    <source>
        <dbReference type="RuleBase" id="RU003750"/>
    </source>
</evidence>
<feature type="transmembrane region" description="Helical" evidence="3">
    <location>
        <begin position="367"/>
        <end position="389"/>
    </location>
</feature>
<dbReference type="InterPro" id="IPR000462">
    <property type="entry name" value="CDP-OH_P_trans"/>
</dbReference>
<dbReference type="SUPFAM" id="SSF53649">
    <property type="entry name" value="Alkaline phosphatase-like"/>
    <property type="match status" value="1"/>
</dbReference>
<feature type="transmembrane region" description="Helical" evidence="3">
    <location>
        <begin position="213"/>
        <end position="234"/>
    </location>
</feature>
<feature type="transmembrane region" description="Helical" evidence="3">
    <location>
        <begin position="45"/>
        <end position="64"/>
    </location>
</feature>
<protein>
    <submittedName>
        <fullName evidence="5">CDP-alcohol phosphatidyltransferase family protein</fullName>
    </submittedName>
</protein>
<dbReference type="PROSITE" id="PS00379">
    <property type="entry name" value="CDP_ALCOHOL_P_TRANSF"/>
    <property type="match status" value="1"/>
</dbReference>
<dbReference type="InterPro" id="IPR017850">
    <property type="entry name" value="Alkaline_phosphatase_core_sf"/>
</dbReference>
<evidence type="ECO:0000256" key="3">
    <source>
        <dbReference type="SAM" id="Phobius"/>
    </source>
</evidence>
<dbReference type="Pfam" id="PF01066">
    <property type="entry name" value="CDP-OH_P_transf"/>
    <property type="match status" value="1"/>
</dbReference>
<dbReference type="RefSeq" id="WP_337694765.1">
    <property type="nucleotide sequence ID" value="NZ_JBBEGN010000003.1"/>
</dbReference>
<evidence type="ECO:0000313" key="6">
    <source>
        <dbReference type="Proteomes" id="UP001385809"/>
    </source>
</evidence>
<evidence type="ECO:0000256" key="1">
    <source>
        <dbReference type="ARBA" id="ARBA00022679"/>
    </source>
</evidence>
<dbReference type="Gene3D" id="1.20.120.1760">
    <property type="match status" value="1"/>
</dbReference>
<keyword evidence="6" id="KW-1185">Reference proteome</keyword>
<proteinExistence type="inferred from homology"/>
<dbReference type="InterPro" id="IPR043130">
    <property type="entry name" value="CDP-OH_PTrfase_TM_dom"/>
</dbReference>
<keyword evidence="3" id="KW-0472">Membrane</keyword>
<reference evidence="5 6" key="1">
    <citation type="submission" date="2024-03" db="EMBL/GenBank/DDBJ databases">
        <title>Actinomycetospora sp. OC33-EN08, a novel actinomycete isolated from wild orchid (Aerides multiflora).</title>
        <authorList>
            <person name="Suriyachadkun C."/>
        </authorList>
    </citation>
    <scope>NUCLEOTIDE SEQUENCE [LARGE SCALE GENOMIC DNA]</scope>
    <source>
        <strain evidence="5 6">OC33-EN08</strain>
    </source>
</reference>
<evidence type="ECO:0000313" key="5">
    <source>
        <dbReference type="EMBL" id="MEJ2868173.1"/>
    </source>
</evidence>
<feature type="transmembrane region" description="Helical" evidence="3">
    <location>
        <begin position="20"/>
        <end position="38"/>
    </location>
</feature>
<sequence>MAAGEPTLPERGSTLLAPPIAVQLTTAGLLGAGLLAVLHTSAGLAGVGLLGGLLVLVLPGALLARTGERSLGPAGSVTLLRLVLIAGIAGLVVQQLSGRPAPTAVLVGLTVVALALDAVDGWVARRTGTCSELGARFDMEADAFLLLLLAVDVAADLGPWVLLVGGMRYLFVAAGWVWPWLTAPLPPRYSAKVVAALQGIALVAASTRLLPGWAAAALVGAALLALVWSFGVSVEWLARAPREPRTAPAVGTDLSWWRGLATGLAALVLAVLLVAPRDPSALVWGSYLRVPLEGVAGLALLVLLPDRLRRPAAVVVGVLLGAGAVLTAFDVGFATVLARPFDPLLDSPLLADGVGFVGSTYGPVAEVAAVIGAVVLGVLLVGGAGLAARRVAGAAARHRRGTLRVLAAFGGVWLVGAVAGLQTVPGVPVAAATTAAAAVDRTDRMRTALADAERFRAEAGTDAWADAPPSDLLDGLRGKDVVVAVVESYGRSALADPGLAATVAPAVGTGQARLDAAGYGARSGFLTSSVVGSGSWLAHATLLSGLRVDNQQRYYTLTSSDRFTLSAAFARAGWETAAVQPGTTKAWPEGRFYGYQRAYDVHDLGYRGPSFGWASMPDQVVLDRLDRLELDRAGRGPLMAEVDLVSSHAPWTPLPRMVDWDTLGDGSQFAAQAGQAAPTDASARSTEQVRADYAHSVAYTMDALTSWVARADDPNLVVVVVGDHQPAPLVTGPGAGKDVPVSVLSRDPAVLDRIGSWGLTPGLRPAPDAPTWPMEAFRDRFLGAYSGPPRL</sequence>
<feature type="transmembrane region" description="Helical" evidence="3">
    <location>
        <begin position="401"/>
        <end position="421"/>
    </location>
</feature>
<feature type="domain" description="Sulfatase N-terminal" evidence="4">
    <location>
        <begin position="519"/>
        <end position="727"/>
    </location>
</feature>
<comment type="similarity">
    <text evidence="2">Belongs to the CDP-alcohol phosphatidyltransferase class-I family.</text>
</comment>
<feature type="transmembrane region" description="Helical" evidence="3">
    <location>
        <begin position="70"/>
        <end position="93"/>
    </location>
</feature>
<keyword evidence="3" id="KW-0812">Transmembrane</keyword>
<organism evidence="5 6">
    <name type="scientific">Actinomycetospora aurantiaca</name>
    <dbReference type="NCBI Taxonomy" id="3129233"/>
    <lineage>
        <taxon>Bacteria</taxon>
        <taxon>Bacillati</taxon>
        <taxon>Actinomycetota</taxon>
        <taxon>Actinomycetes</taxon>
        <taxon>Pseudonocardiales</taxon>
        <taxon>Pseudonocardiaceae</taxon>
        <taxon>Actinomycetospora</taxon>
    </lineage>
</organism>
<dbReference type="Proteomes" id="UP001385809">
    <property type="component" value="Unassembled WGS sequence"/>
</dbReference>
<dbReference type="Pfam" id="PF00884">
    <property type="entry name" value="Sulfatase"/>
    <property type="match status" value="1"/>
</dbReference>
<keyword evidence="1 2" id="KW-0808">Transferase</keyword>